<dbReference type="GO" id="GO:0005829">
    <property type="term" value="C:cytosol"/>
    <property type="evidence" value="ECO:0007669"/>
    <property type="project" value="TreeGrafter"/>
</dbReference>
<dbReference type="GO" id="GO:0009229">
    <property type="term" value="P:thiamine diphosphate biosynthetic process"/>
    <property type="evidence" value="ECO:0007669"/>
    <property type="project" value="UniProtKB-UniPathway"/>
</dbReference>
<evidence type="ECO:0000256" key="2">
    <source>
        <dbReference type="ARBA" id="ARBA00004948"/>
    </source>
</evidence>
<organism evidence="11 12">
    <name type="scientific">Salicibibacter cibarius</name>
    <dbReference type="NCBI Taxonomy" id="2743000"/>
    <lineage>
        <taxon>Bacteria</taxon>
        <taxon>Bacillati</taxon>
        <taxon>Bacillota</taxon>
        <taxon>Bacilli</taxon>
        <taxon>Bacillales</taxon>
        <taxon>Bacillaceae</taxon>
        <taxon>Salicibibacter</taxon>
    </lineage>
</organism>
<sequence>MTFSKRIRKTADPIWKASHEHPFVQGIGRGTLDIESFKFFMCQDYKYLIEYSRVMAMGTVLAPDLETMSGFAKALDDTLNMEMDLHRSYAERLGISSENLEETVPGPVTLAYSGYMMAEAQKGSIAELIAAILPCAWSYYEIGIELAKIPGATEHEQYGEWVRMYASDEFGEIGDWLIRKLDELTEGKPEAELDRLEAIFLNTSRYEFMFWDMAYNREGWPEEIV</sequence>
<comment type="catalytic activity">
    <reaction evidence="8 9">
        <text>thiamine + H2O = 5-(2-hydroxyethyl)-4-methylthiazole + 4-amino-5-hydroxymethyl-2-methylpyrimidine + H(+)</text>
        <dbReference type="Rhea" id="RHEA:17509"/>
        <dbReference type="ChEBI" id="CHEBI:15377"/>
        <dbReference type="ChEBI" id="CHEBI:15378"/>
        <dbReference type="ChEBI" id="CHEBI:16892"/>
        <dbReference type="ChEBI" id="CHEBI:17957"/>
        <dbReference type="ChEBI" id="CHEBI:18385"/>
        <dbReference type="EC" id="3.5.99.2"/>
    </reaction>
</comment>
<evidence type="ECO:0000313" key="12">
    <source>
        <dbReference type="Proteomes" id="UP000595823"/>
    </source>
</evidence>
<dbReference type="RefSeq" id="WP_200127078.1">
    <property type="nucleotide sequence ID" value="NZ_CP054705.1"/>
</dbReference>
<evidence type="ECO:0000256" key="7">
    <source>
        <dbReference type="ARBA" id="ARBA00022977"/>
    </source>
</evidence>
<dbReference type="GO" id="GO:0050334">
    <property type="term" value="F:thiaminase activity"/>
    <property type="evidence" value="ECO:0007669"/>
    <property type="project" value="UniProtKB-EC"/>
</dbReference>
<reference evidence="11 12" key="1">
    <citation type="submission" date="2020-06" db="EMBL/GenBank/DDBJ databases">
        <title>Genomic analysis of Salicibibacter sp. NKC5-3.</title>
        <authorList>
            <person name="Oh Y.J."/>
        </authorList>
    </citation>
    <scope>NUCLEOTIDE SEQUENCE [LARGE SCALE GENOMIC DNA]</scope>
    <source>
        <strain evidence="11 12">NKC5-3</strain>
    </source>
</reference>
<dbReference type="Pfam" id="PF03070">
    <property type="entry name" value="TENA_THI-4"/>
    <property type="match status" value="1"/>
</dbReference>
<name>A0A7T6Z169_9BACI</name>
<dbReference type="UniPathway" id="UPA00060"/>
<keyword evidence="12" id="KW-1185">Reference proteome</keyword>
<dbReference type="PANTHER" id="PTHR43198">
    <property type="entry name" value="BIFUNCTIONAL TH2 PROTEIN"/>
    <property type="match status" value="1"/>
</dbReference>
<comment type="subunit">
    <text evidence="4">Homotetramer.</text>
</comment>
<dbReference type="InterPro" id="IPR016084">
    <property type="entry name" value="Haem_Oase-like_multi-hlx"/>
</dbReference>
<evidence type="ECO:0000259" key="10">
    <source>
        <dbReference type="Pfam" id="PF03070"/>
    </source>
</evidence>
<dbReference type="EC" id="3.5.99.2" evidence="5 9"/>
<evidence type="ECO:0000256" key="9">
    <source>
        <dbReference type="RuleBase" id="RU363093"/>
    </source>
</evidence>
<feature type="domain" description="Thiaminase-2/PQQC" evidence="10">
    <location>
        <begin position="9"/>
        <end position="216"/>
    </location>
</feature>
<keyword evidence="7 9" id="KW-0784">Thiamine biosynthesis</keyword>
<comment type="function">
    <text evidence="9">Catalyzes an amino-pyrimidine hydrolysis reaction at the C5' of the pyrimidine moiety of thiamine compounds, a reaction that is part of a thiamine salvage pathway.</text>
</comment>
<comment type="catalytic activity">
    <reaction evidence="1 9">
        <text>4-amino-5-aminomethyl-2-methylpyrimidine + H2O = 4-amino-5-hydroxymethyl-2-methylpyrimidine + NH4(+)</text>
        <dbReference type="Rhea" id="RHEA:31799"/>
        <dbReference type="ChEBI" id="CHEBI:15377"/>
        <dbReference type="ChEBI" id="CHEBI:16892"/>
        <dbReference type="ChEBI" id="CHEBI:28938"/>
        <dbReference type="ChEBI" id="CHEBI:63416"/>
        <dbReference type="EC" id="3.5.99.2"/>
    </reaction>
</comment>
<dbReference type="SUPFAM" id="SSF48613">
    <property type="entry name" value="Heme oxygenase-like"/>
    <property type="match status" value="1"/>
</dbReference>
<comment type="similarity">
    <text evidence="3 9">Belongs to the TenA family.</text>
</comment>
<accession>A0A7T6Z169</accession>
<dbReference type="PANTHER" id="PTHR43198:SF2">
    <property type="entry name" value="SI:CH1073-67J19.1-RELATED"/>
    <property type="match status" value="1"/>
</dbReference>
<gene>
    <name evidence="11" type="primary">tenA</name>
    <name evidence="11" type="ORF">HUG15_03550</name>
</gene>
<dbReference type="NCBIfam" id="TIGR04306">
    <property type="entry name" value="salvage_TenA"/>
    <property type="match status" value="1"/>
</dbReference>
<proteinExistence type="inferred from homology"/>
<protein>
    <recommendedName>
        <fullName evidence="6 9">Aminopyrimidine aminohydrolase</fullName>
        <ecNumber evidence="5 9">3.5.99.2</ecNumber>
    </recommendedName>
</protein>
<dbReference type="InterPro" id="IPR027574">
    <property type="entry name" value="Thiaminase_II"/>
</dbReference>
<evidence type="ECO:0000256" key="4">
    <source>
        <dbReference type="ARBA" id="ARBA00011881"/>
    </source>
</evidence>
<dbReference type="AlphaFoldDB" id="A0A7T6Z169"/>
<evidence type="ECO:0000313" key="11">
    <source>
        <dbReference type="EMBL" id="QQK74772.1"/>
    </source>
</evidence>
<dbReference type="InterPro" id="IPR004305">
    <property type="entry name" value="Thiaminase-2/PQQC"/>
</dbReference>
<evidence type="ECO:0000256" key="6">
    <source>
        <dbReference type="ARBA" id="ARBA00013647"/>
    </source>
</evidence>
<evidence type="ECO:0000256" key="1">
    <source>
        <dbReference type="ARBA" id="ARBA00001881"/>
    </source>
</evidence>
<evidence type="ECO:0000256" key="8">
    <source>
        <dbReference type="ARBA" id="ARBA00048337"/>
    </source>
</evidence>
<dbReference type="GO" id="GO:0009228">
    <property type="term" value="P:thiamine biosynthetic process"/>
    <property type="evidence" value="ECO:0007669"/>
    <property type="project" value="UniProtKB-KW"/>
</dbReference>
<dbReference type="Gene3D" id="1.20.910.10">
    <property type="entry name" value="Heme oxygenase-like"/>
    <property type="match status" value="1"/>
</dbReference>
<dbReference type="KEGG" id="scia:HUG15_03550"/>
<comment type="pathway">
    <text evidence="2 9">Cofactor biosynthesis; thiamine diphosphate biosynthesis.</text>
</comment>
<keyword evidence="9" id="KW-0378">Hydrolase</keyword>
<dbReference type="CDD" id="cd19366">
    <property type="entry name" value="TenA_C_BhTenA-like"/>
    <property type="match status" value="1"/>
</dbReference>
<evidence type="ECO:0000256" key="5">
    <source>
        <dbReference type="ARBA" id="ARBA00012684"/>
    </source>
</evidence>
<dbReference type="InterPro" id="IPR050967">
    <property type="entry name" value="Thiamine_Salvage_TenA"/>
</dbReference>
<dbReference type="Proteomes" id="UP000595823">
    <property type="component" value="Chromosome"/>
</dbReference>
<evidence type="ECO:0000256" key="3">
    <source>
        <dbReference type="ARBA" id="ARBA00010264"/>
    </source>
</evidence>
<dbReference type="EMBL" id="CP054705">
    <property type="protein sequence ID" value="QQK74772.1"/>
    <property type="molecule type" value="Genomic_DNA"/>
</dbReference>